<dbReference type="PANTHER" id="PTHR10465:SF0">
    <property type="entry name" value="SARCALUMENIN"/>
    <property type="match status" value="1"/>
</dbReference>
<keyword evidence="5" id="KW-0378">Hydrolase</keyword>
<keyword evidence="15" id="KW-1185">Reference proteome</keyword>
<feature type="compositionally biased region" description="Low complexity" evidence="12">
    <location>
        <begin position="334"/>
        <end position="347"/>
    </location>
</feature>
<keyword evidence="3" id="KW-0547">Nucleotide-binding</keyword>
<dbReference type="GO" id="GO:0051646">
    <property type="term" value="P:mitochondrion localization"/>
    <property type="evidence" value="ECO:0007669"/>
    <property type="project" value="TreeGrafter"/>
</dbReference>
<dbReference type="GO" id="GO:0005741">
    <property type="term" value="C:mitochondrial outer membrane"/>
    <property type="evidence" value="ECO:0007669"/>
    <property type="project" value="UniProtKB-SubCell"/>
</dbReference>
<gene>
    <name evidence="14" type="ORF">Daesc_005502</name>
</gene>
<keyword evidence="2" id="KW-0812">Transmembrane</keyword>
<keyword evidence="6" id="KW-1133">Transmembrane helix</keyword>
<evidence type="ECO:0000256" key="5">
    <source>
        <dbReference type="ARBA" id="ARBA00022801"/>
    </source>
</evidence>
<evidence type="ECO:0000256" key="4">
    <source>
        <dbReference type="ARBA" id="ARBA00022787"/>
    </source>
</evidence>
<evidence type="ECO:0000256" key="10">
    <source>
        <dbReference type="ARBA" id="ARBA00023136"/>
    </source>
</evidence>
<sequence>MDQNQPDDNAAEGAEMATQLNHPIQTDSIENLEYDHSGEILGRCIDGAIRASQLAVLNLDLKLGHLHHDRLVHSLGRKAVSSLLGYKLSSAVGHLQSLRARIDDPSSKVLVTGDVNAGKSTFCNALLRRKILPENQQPCTSIFCEILNATENEGLEEVHAVRLKATYDRLNERTYDKYALTDLAEIVSDNKKYKQCKIYIADTRANSLSLLNSGVVPLTLVDTPGLNSHTAKTTAIFTKQEEVDMVIFVLSASNQFTISAKDFITLAAAEKACLFVVINRFDTIKNKVECKETILSQLRDLNPQIFDQSSEFVHFVSSHAISTEGHPYGGSGDGSAPSSGDIDGSIDNCHGNYREQSDYLDAVLDFERLEKSLRNFVVDKRMRSKLAPAKTYLQKVFNDINILATVNYEAALSESGEIMDQIIDIRSKLLRMHVEARNSYLEAESIVTRMRQDVYDYTKSTLTEDISGDDGIIGNVYIPYPGILGVFRYSESIKRAMLRRVTFSSVRDCEDYAFYKADEGVDMLKQLGRLHVGKKKDELVFSSKYMSYLMNGMLNRQVNVHTTLWDFIDWPVPFGKYLPVVRMALKIALKTAAAVGVGWIAFNTGATKSYVAEKLKLMRNIDVMENIFLGASITSLVMVFMSPRIPTIIRRRHSKKIADKLAEIDFVNDNAERISAGVHQVLRAQAYDVSLYQERKMNRLEEKERRRRSKKKPNDVASEYFRKIIEMSDKEMKILEELDLEVPTRS</sequence>
<keyword evidence="8" id="KW-0496">Mitochondrion</keyword>
<protein>
    <recommendedName>
        <fullName evidence="13">Dynamin-type G domain-containing protein</fullName>
    </recommendedName>
</protein>
<evidence type="ECO:0000259" key="13">
    <source>
        <dbReference type="PROSITE" id="PS51718"/>
    </source>
</evidence>
<comment type="catalytic activity">
    <reaction evidence="11">
        <text>GTP + H2O = GDP + phosphate + H(+)</text>
        <dbReference type="Rhea" id="RHEA:19669"/>
        <dbReference type="ChEBI" id="CHEBI:15377"/>
        <dbReference type="ChEBI" id="CHEBI:15378"/>
        <dbReference type="ChEBI" id="CHEBI:37565"/>
        <dbReference type="ChEBI" id="CHEBI:43474"/>
        <dbReference type="ChEBI" id="CHEBI:58189"/>
    </reaction>
</comment>
<evidence type="ECO:0000256" key="11">
    <source>
        <dbReference type="ARBA" id="ARBA00048548"/>
    </source>
</evidence>
<dbReference type="InterPro" id="IPR030381">
    <property type="entry name" value="G_DYNAMIN_dom"/>
</dbReference>
<dbReference type="EMBL" id="JBANMG010000005">
    <property type="protein sequence ID" value="KAK6953202.1"/>
    <property type="molecule type" value="Genomic_DNA"/>
</dbReference>
<dbReference type="Proteomes" id="UP001369815">
    <property type="component" value="Unassembled WGS sequence"/>
</dbReference>
<dbReference type="AlphaFoldDB" id="A0AAX6MLZ7"/>
<dbReference type="InterPro" id="IPR027417">
    <property type="entry name" value="P-loop_NTPase"/>
</dbReference>
<evidence type="ECO:0000313" key="14">
    <source>
        <dbReference type="EMBL" id="KAK6953202.1"/>
    </source>
</evidence>
<dbReference type="SUPFAM" id="SSF52540">
    <property type="entry name" value="P-loop containing nucleoside triphosphate hydrolases"/>
    <property type="match status" value="1"/>
</dbReference>
<proteinExistence type="predicted"/>
<dbReference type="Pfam" id="PF00350">
    <property type="entry name" value="Dynamin_N"/>
    <property type="match status" value="1"/>
</dbReference>
<dbReference type="GO" id="GO:0003924">
    <property type="term" value="F:GTPase activity"/>
    <property type="evidence" value="ECO:0007669"/>
    <property type="project" value="InterPro"/>
</dbReference>
<evidence type="ECO:0000256" key="9">
    <source>
        <dbReference type="ARBA" id="ARBA00023134"/>
    </source>
</evidence>
<dbReference type="PROSITE" id="PS51718">
    <property type="entry name" value="G_DYNAMIN_2"/>
    <property type="match status" value="1"/>
</dbReference>
<dbReference type="GO" id="GO:0008053">
    <property type="term" value="P:mitochondrial fusion"/>
    <property type="evidence" value="ECO:0007669"/>
    <property type="project" value="TreeGrafter"/>
</dbReference>
<evidence type="ECO:0000256" key="12">
    <source>
        <dbReference type="SAM" id="MobiDB-lite"/>
    </source>
</evidence>
<keyword evidence="10" id="KW-0472">Membrane</keyword>
<keyword evidence="4" id="KW-1000">Mitochondrion outer membrane</keyword>
<comment type="subcellular location">
    <subcellularLocation>
        <location evidence="1">Mitochondrion outer membrane</location>
        <topology evidence="1">Multi-pass membrane protein</topology>
    </subcellularLocation>
</comment>
<feature type="region of interest" description="Disordered" evidence="12">
    <location>
        <begin position="326"/>
        <end position="347"/>
    </location>
</feature>
<dbReference type="InterPro" id="IPR045063">
    <property type="entry name" value="Dynamin_N"/>
</dbReference>
<dbReference type="PANTHER" id="PTHR10465">
    <property type="entry name" value="TRANSMEMBRANE GTPASE FZO1"/>
    <property type="match status" value="1"/>
</dbReference>
<evidence type="ECO:0000256" key="7">
    <source>
        <dbReference type="ARBA" id="ARBA00023054"/>
    </source>
</evidence>
<evidence type="ECO:0000256" key="3">
    <source>
        <dbReference type="ARBA" id="ARBA00022741"/>
    </source>
</evidence>
<feature type="domain" description="Dynamin-type G" evidence="13">
    <location>
        <begin position="103"/>
        <end position="388"/>
    </location>
</feature>
<name>A0AAX6MLZ7_9PEZI</name>
<organism evidence="14 15">
    <name type="scientific">Daldinia eschscholtzii</name>
    <dbReference type="NCBI Taxonomy" id="292717"/>
    <lineage>
        <taxon>Eukaryota</taxon>
        <taxon>Fungi</taxon>
        <taxon>Dikarya</taxon>
        <taxon>Ascomycota</taxon>
        <taxon>Pezizomycotina</taxon>
        <taxon>Sordariomycetes</taxon>
        <taxon>Xylariomycetidae</taxon>
        <taxon>Xylariales</taxon>
        <taxon>Hypoxylaceae</taxon>
        <taxon>Daldinia</taxon>
    </lineage>
</organism>
<keyword evidence="7" id="KW-0175">Coiled coil</keyword>
<evidence type="ECO:0000256" key="6">
    <source>
        <dbReference type="ARBA" id="ARBA00022989"/>
    </source>
</evidence>
<dbReference type="GO" id="GO:0005525">
    <property type="term" value="F:GTP binding"/>
    <property type="evidence" value="ECO:0007669"/>
    <property type="project" value="UniProtKB-KW"/>
</dbReference>
<comment type="caution">
    <text evidence="14">The sequence shown here is derived from an EMBL/GenBank/DDBJ whole genome shotgun (WGS) entry which is preliminary data.</text>
</comment>
<dbReference type="Gene3D" id="3.40.50.300">
    <property type="entry name" value="P-loop containing nucleotide triphosphate hydrolases"/>
    <property type="match status" value="1"/>
</dbReference>
<keyword evidence="9" id="KW-0342">GTP-binding</keyword>
<evidence type="ECO:0000313" key="15">
    <source>
        <dbReference type="Proteomes" id="UP001369815"/>
    </source>
</evidence>
<dbReference type="FunFam" id="3.40.50.300:FF:000638">
    <property type="entry name" value="Transmembrane GTPase Fzo1, putative"/>
    <property type="match status" value="1"/>
</dbReference>
<evidence type="ECO:0000256" key="1">
    <source>
        <dbReference type="ARBA" id="ARBA00004374"/>
    </source>
</evidence>
<dbReference type="InterPro" id="IPR027094">
    <property type="entry name" value="Mitofusin_fam"/>
</dbReference>
<accession>A0AAX6MLZ7</accession>
<evidence type="ECO:0000256" key="2">
    <source>
        <dbReference type="ARBA" id="ARBA00022692"/>
    </source>
</evidence>
<evidence type="ECO:0000256" key="8">
    <source>
        <dbReference type="ARBA" id="ARBA00023128"/>
    </source>
</evidence>
<reference evidence="14 15" key="1">
    <citation type="journal article" date="2024" name="Front Chem Biol">
        <title>Unveiling the potential of Daldinia eschscholtzii MFLUCC 19-0629 through bioactivity and bioinformatics studies for enhanced sustainable agriculture production.</title>
        <authorList>
            <person name="Brooks S."/>
            <person name="Weaver J.A."/>
            <person name="Klomchit A."/>
            <person name="Alharthi S.A."/>
            <person name="Onlamun T."/>
            <person name="Nurani R."/>
            <person name="Vong T.K."/>
            <person name="Alberti F."/>
            <person name="Greco C."/>
        </authorList>
    </citation>
    <scope>NUCLEOTIDE SEQUENCE [LARGE SCALE GENOMIC DNA]</scope>
    <source>
        <strain evidence="14">MFLUCC 19-0629</strain>
    </source>
</reference>